<keyword evidence="3" id="KW-1185">Reference proteome</keyword>
<dbReference type="RefSeq" id="WP_157706326.1">
    <property type="nucleotide sequence ID" value="NZ_CP034348.1"/>
</dbReference>
<proteinExistence type="predicted"/>
<feature type="signal peptide" evidence="1">
    <location>
        <begin position="1"/>
        <end position="22"/>
    </location>
</feature>
<evidence type="ECO:0008006" key="4">
    <source>
        <dbReference type="Google" id="ProtNLM"/>
    </source>
</evidence>
<dbReference type="SUPFAM" id="SSF47090">
    <property type="entry name" value="PGBD-like"/>
    <property type="match status" value="1"/>
</dbReference>
<reference evidence="3" key="1">
    <citation type="submission" date="2018-12" db="EMBL/GenBank/DDBJ databases">
        <title>Complete genome sequence of Roseovarius sp. MME-070.</title>
        <authorList>
            <person name="Nam Y.-D."/>
            <person name="Kang J."/>
            <person name="Chung W.-H."/>
            <person name="Park Y.S."/>
        </authorList>
    </citation>
    <scope>NUCLEOTIDE SEQUENCE [LARGE SCALE GENOMIC DNA]</scope>
    <source>
        <strain evidence="3">MME-070</strain>
    </source>
</reference>
<dbReference type="AlphaFoldDB" id="A0A6I6IPF6"/>
<feature type="chain" id="PRO_5026138580" description="Peptidoglycan-binding protein" evidence="1">
    <location>
        <begin position="23"/>
        <end position="112"/>
    </location>
</feature>
<dbReference type="InterPro" id="IPR036365">
    <property type="entry name" value="PGBD-like_sf"/>
</dbReference>
<dbReference type="KEGG" id="rom:EI983_05115"/>
<dbReference type="EMBL" id="CP034348">
    <property type="protein sequence ID" value="QGX97693.1"/>
    <property type="molecule type" value="Genomic_DNA"/>
</dbReference>
<accession>A0A6I6IPF6</accession>
<organism evidence="2 3">
    <name type="scientific">Roseovarius faecimaris</name>
    <dbReference type="NCBI Taxonomy" id="2494550"/>
    <lineage>
        <taxon>Bacteria</taxon>
        <taxon>Pseudomonadati</taxon>
        <taxon>Pseudomonadota</taxon>
        <taxon>Alphaproteobacteria</taxon>
        <taxon>Rhodobacterales</taxon>
        <taxon>Roseobacteraceae</taxon>
        <taxon>Roseovarius</taxon>
    </lineage>
</organism>
<evidence type="ECO:0000313" key="3">
    <source>
        <dbReference type="Proteomes" id="UP000428330"/>
    </source>
</evidence>
<evidence type="ECO:0000313" key="2">
    <source>
        <dbReference type="EMBL" id="QGX97693.1"/>
    </source>
</evidence>
<protein>
    <recommendedName>
        <fullName evidence="4">Peptidoglycan-binding protein</fullName>
    </recommendedName>
</protein>
<keyword evidence="1" id="KW-0732">Signal</keyword>
<dbReference type="OrthoDB" id="7932821at2"/>
<dbReference type="Proteomes" id="UP000428330">
    <property type="component" value="Chromosome"/>
</dbReference>
<gene>
    <name evidence="2" type="ORF">EI983_05115</name>
</gene>
<sequence>MITRRAVTLGLAAMAVPGVAQAQQVRRRAMEEIFEALSYERRTRIQQVLSAAGIYKLGIDGLYGPGTEAGLIKGARYLNRRSNNAAGIDLSTRDGIIDYYRGILTGRYAAYY</sequence>
<evidence type="ECO:0000256" key="1">
    <source>
        <dbReference type="SAM" id="SignalP"/>
    </source>
</evidence>
<name>A0A6I6IPF6_9RHOB</name>